<reference evidence="3" key="1">
    <citation type="journal article" date="2020" name="Stud. Mycol.">
        <title>101 Dothideomycetes genomes: a test case for predicting lifestyles and emergence of pathogens.</title>
        <authorList>
            <person name="Haridas S."/>
            <person name="Albert R."/>
            <person name="Binder M."/>
            <person name="Bloem J."/>
            <person name="Labutti K."/>
            <person name="Salamov A."/>
            <person name="Andreopoulos B."/>
            <person name="Baker S."/>
            <person name="Barry K."/>
            <person name="Bills G."/>
            <person name="Bluhm B."/>
            <person name="Cannon C."/>
            <person name="Castanera R."/>
            <person name="Culley D."/>
            <person name="Daum C."/>
            <person name="Ezra D."/>
            <person name="Gonzalez J."/>
            <person name="Henrissat B."/>
            <person name="Kuo A."/>
            <person name="Liang C."/>
            <person name="Lipzen A."/>
            <person name="Lutzoni F."/>
            <person name="Magnuson J."/>
            <person name="Mondo S."/>
            <person name="Nolan M."/>
            <person name="Ohm R."/>
            <person name="Pangilinan J."/>
            <person name="Park H.-J."/>
            <person name="Ramirez L."/>
            <person name="Alfaro M."/>
            <person name="Sun H."/>
            <person name="Tritt A."/>
            <person name="Yoshinaga Y."/>
            <person name="Zwiers L.-H."/>
            <person name="Turgeon B."/>
            <person name="Goodwin S."/>
            <person name="Spatafora J."/>
            <person name="Crous P."/>
            <person name="Grigoriev I."/>
        </authorList>
    </citation>
    <scope>NUCLEOTIDE SEQUENCE</scope>
    <source>
        <strain evidence="3">CBS 123094</strain>
    </source>
</reference>
<dbReference type="InterPro" id="IPR055509">
    <property type="entry name" value="DUF7082"/>
</dbReference>
<organism evidence="3 4">
    <name type="scientific">Amniculicola lignicola CBS 123094</name>
    <dbReference type="NCBI Taxonomy" id="1392246"/>
    <lineage>
        <taxon>Eukaryota</taxon>
        <taxon>Fungi</taxon>
        <taxon>Dikarya</taxon>
        <taxon>Ascomycota</taxon>
        <taxon>Pezizomycotina</taxon>
        <taxon>Dothideomycetes</taxon>
        <taxon>Pleosporomycetidae</taxon>
        <taxon>Pleosporales</taxon>
        <taxon>Amniculicolaceae</taxon>
        <taxon>Amniculicola</taxon>
    </lineage>
</organism>
<feature type="region of interest" description="Disordered" evidence="1">
    <location>
        <begin position="59"/>
        <end position="105"/>
    </location>
</feature>
<dbReference type="GO" id="GO:0005634">
    <property type="term" value="C:nucleus"/>
    <property type="evidence" value="ECO:0007669"/>
    <property type="project" value="TreeGrafter"/>
</dbReference>
<proteinExistence type="predicted"/>
<evidence type="ECO:0000313" key="4">
    <source>
        <dbReference type="Proteomes" id="UP000799779"/>
    </source>
</evidence>
<feature type="region of interest" description="Disordered" evidence="1">
    <location>
        <begin position="656"/>
        <end position="691"/>
    </location>
</feature>
<evidence type="ECO:0000256" key="1">
    <source>
        <dbReference type="SAM" id="MobiDB-lite"/>
    </source>
</evidence>
<keyword evidence="4" id="KW-1185">Reference proteome</keyword>
<accession>A0A6A5WV05</accession>
<feature type="compositionally biased region" description="Polar residues" evidence="1">
    <location>
        <begin position="657"/>
        <end position="691"/>
    </location>
</feature>
<evidence type="ECO:0000313" key="3">
    <source>
        <dbReference type="EMBL" id="KAF2004559.1"/>
    </source>
</evidence>
<feature type="domain" description="DUF7082" evidence="2">
    <location>
        <begin position="368"/>
        <end position="521"/>
    </location>
</feature>
<feature type="compositionally biased region" description="Polar residues" evidence="1">
    <location>
        <begin position="94"/>
        <end position="105"/>
    </location>
</feature>
<feature type="compositionally biased region" description="Low complexity" evidence="1">
    <location>
        <begin position="59"/>
        <end position="75"/>
    </location>
</feature>
<evidence type="ECO:0000259" key="2">
    <source>
        <dbReference type="Pfam" id="PF23305"/>
    </source>
</evidence>
<dbReference type="AlphaFoldDB" id="A0A6A5WV05"/>
<gene>
    <name evidence="3" type="ORF">P154DRAFT_426082</name>
</gene>
<feature type="region of interest" description="Disordered" evidence="1">
    <location>
        <begin position="34"/>
        <end position="53"/>
    </location>
</feature>
<protein>
    <recommendedName>
        <fullName evidence="2">DUF7082 domain-containing protein</fullName>
    </recommendedName>
</protein>
<dbReference type="Pfam" id="PF23305">
    <property type="entry name" value="DUF7082"/>
    <property type="match status" value="1"/>
</dbReference>
<sequence>MSGYGKNQEQFVYDAAATRPNQVPSFTGIAQPSFASQYPDAPSRISHEPSNVEMPYIPTSTYESRGSSSYSTGSSFIDAQSRHPAPNPTPHPTSTPEITNVVSPSQGTAGSTLLLHIRTKSDIANDPITFIFMFGQKRCLAAVQFVDQTDEWYNYALTVQVPPFPDTKEYDPKMNLQLIMEGKQGQLISKNEAGRFTFTDMSPNLMKRKYSPEFADDYSESNKRAMRPIAKPRSSSTAYSAASVSPHPVHPSLSGAYGYSSGYDMSKQSPYTPQLAQSRLYAVPSGINIPQADMKPPAMSPGLANYSQYPSLAGRSPATIAATPSRPSVAMSPPQTAAPVLVRATTLPHSSSGSSGQAFNPYAMYPSKAVLKIDGDLDSMTEDWTQEELDVKRRLVMFERSQSGSTITTSFAPVTAEARPARSICVSCILWEEKDECFITSVDTIYLLESLINVRFTVEEKNRIRRNLEGFRPLTVSKAKQDSEEFFKIIMGFPNPKPRNIEKDVKVFPWKILAHALKKIISKYTASYSSTAGAGSLPVVTSNSYLHMGMSQTANDVHRNTSPRSIASTVASSVYTPNMHSTTMSPSMRASAGLDRSAAHAMPVPQRAPTGHAMSQWGTTTQAQGSIYATGLPTGGRGSYDYGGYLDTGAATGVPSAAQSTQMQRSDVTPDLSQMPASDPYQQYGQRTTRV</sequence>
<dbReference type="PANTHER" id="PTHR39463:SF1">
    <property type="entry name" value="MEDUSA"/>
    <property type="match status" value="1"/>
</dbReference>
<name>A0A6A5WV05_9PLEO</name>
<dbReference type="EMBL" id="ML977566">
    <property type="protein sequence ID" value="KAF2004559.1"/>
    <property type="molecule type" value="Genomic_DNA"/>
</dbReference>
<dbReference type="PANTHER" id="PTHR39463">
    <property type="entry name" value="MEDUSA"/>
    <property type="match status" value="1"/>
</dbReference>
<dbReference type="Proteomes" id="UP000799779">
    <property type="component" value="Unassembled WGS sequence"/>
</dbReference>
<dbReference type="OrthoDB" id="1751210at2759"/>